<evidence type="ECO:0000313" key="9">
    <source>
        <dbReference type="EMBL" id="MBP2019963.1"/>
    </source>
</evidence>
<keyword evidence="2 7" id="KW-0813">Transport</keyword>
<keyword evidence="3" id="KW-1003">Cell membrane</keyword>
<dbReference type="InterPro" id="IPR000515">
    <property type="entry name" value="MetI-like"/>
</dbReference>
<comment type="similarity">
    <text evidence="7">Belongs to the binding-protein-dependent transport system permease family.</text>
</comment>
<evidence type="ECO:0000256" key="5">
    <source>
        <dbReference type="ARBA" id="ARBA00022989"/>
    </source>
</evidence>
<feature type="domain" description="ABC transmembrane type-1" evidence="8">
    <location>
        <begin position="87"/>
        <end position="299"/>
    </location>
</feature>
<evidence type="ECO:0000256" key="6">
    <source>
        <dbReference type="ARBA" id="ARBA00023136"/>
    </source>
</evidence>
<evidence type="ECO:0000256" key="3">
    <source>
        <dbReference type="ARBA" id="ARBA00022475"/>
    </source>
</evidence>
<keyword evidence="6 7" id="KW-0472">Membrane</keyword>
<name>A0ABS4JWQ9_9FIRM</name>
<dbReference type="RefSeq" id="WP_209468065.1">
    <property type="nucleotide sequence ID" value="NZ_JAGGLG010000040.1"/>
</dbReference>
<keyword evidence="10" id="KW-1185">Reference proteome</keyword>
<feature type="transmembrane region" description="Helical" evidence="7">
    <location>
        <begin position="172"/>
        <end position="194"/>
    </location>
</feature>
<evidence type="ECO:0000256" key="4">
    <source>
        <dbReference type="ARBA" id="ARBA00022692"/>
    </source>
</evidence>
<keyword evidence="4 7" id="KW-0812">Transmembrane</keyword>
<keyword evidence="5 7" id="KW-1133">Transmembrane helix</keyword>
<dbReference type="Pfam" id="PF00528">
    <property type="entry name" value="BPD_transp_1"/>
    <property type="match status" value="1"/>
</dbReference>
<dbReference type="SUPFAM" id="SSF161098">
    <property type="entry name" value="MetI-like"/>
    <property type="match status" value="1"/>
</dbReference>
<dbReference type="InterPro" id="IPR051393">
    <property type="entry name" value="ABC_transporter_permease"/>
</dbReference>
<evidence type="ECO:0000256" key="1">
    <source>
        <dbReference type="ARBA" id="ARBA00004651"/>
    </source>
</evidence>
<dbReference type="PROSITE" id="PS50928">
    <property type="entry name" value="ABC_TM1"/>
    <property type="match status" value="1"/>
</dbReference>
<evidence type="ECO:0000259" key="8">
    <source>
        <dbReference type="PROSITE" id="PS50928"/>
    </source>
</evidence>
<feature type="transmembrane region" description="Helical" evidence="7">
    <location>
        <begin position="89"/>
        <end position="112"/>
    </location>
</feature>
<reference evidence="9 10" key="1">
    <citation type="submission" date="2021-03" db="EMBL/GenBank/DDBJ databases">
        <title>Genomic Encyclopedia of Type Strains, Phase IV (KMG-IV): sequencing the most valuable type-strain genomes for metagenomic binning, comparative biology and taxonomic classification.</title>
        <authorList>
            <person name="Goeker M."/>
        </authorList>
    </citation>
    <scope>NUCLEOTIDE SEQUENCE [LARGE SCALE GENOMIC DNA]</scope>
    <source>
        <strain evidence="9 10">DSM 27138</strain>
    </source>
</reference>
<dbReference type="PANTHER" id="PTHR30193:SF37">
    <property type="entry name" value="INNER MEMBRANE ABC TRANSPORTER PERMEASE PROTEIN YCJO"/>
    <property type="match status" value="1"/>
</dbReference>
<dbReference type="Gene3D" id="1.10.3720.10">
    <property type="entry name" value="MetI-like"/>
    <property type="match status" value="1"/>
</dbReference>
<dbReference type="PANTHER" id="PTHR30193">
    <property type="entry name" value="ABC TRANSPORTER PERMEASE PROTEIN"/>
    <property type="match status" value="1"/>
</dbReference>
<dbReference type="CDD" id="cd06261">
    <property type="entry name" value="TM_PBP2"/>
    <property type="match status" value="1"/>
</dbReference>
<evidence type="ECO:0000313" key="10">
    <source>
        <dbReference type="Proteomes" id="UP001519289"/>
    </source>
</evidence>
<evidence type="ECO:0000256" key="2">
    <source>
        <dbReference type="ARBA" id="ARBA00022448"/>
    </source>
</evidence>
<comment type="subcellular location">
    <subcellularLocation>
        <location evidence="1 7">Cell membrane</location>
        <topology evidence="1 7">Multi-pass membrane protein</topology>
    </subcellularLocation>
</comment>
<dbReference type="EMBL" id="JAGGLG010000040">
    <property type="protein sequence ID" value="MBP2019963.1"/>
    <property type="molecule type" value="Genomic_DNA"/>
</dbReference>
<protein>
    <submittedName>
        <fullName evidence="9">Sn-glycerol 3-phosphate transport system permease protein</fullName>
    </submittedName>
</protein>
<feature type="transmembrane region" description="Helical" evidence="7">
    <location>
        <begin position="226"/>
        <end position="247"/>
    </location>
</feature>
<feature type="transmembrane region" description="Helical" evidence="7">
    <location>
        <begin position="124"/>
        <end position="144"/>
    </location>
</feature>
<comment type="caution">
    <text evidence="9">The sequence shown here is derived from an EMBL/GenBank/DDBJ whole genome shotgun (WGS) entry which is preliminary data.</text>
</comment>
<feature type="transmembrane region" description="Helical" evidence="7">
    <location>
        <begin position="31"/>
        <end position="50"/>
    </location>
</feature>
<proteinExistence type="inferred from homology"/>
<accession>A0ABS4JWQ9</accession>
<sequence length="310" mass="34475">MASLPEQAVRPRPRTQAPKARTRWAELVEPYLYLAPSLALLAIFTFYPIVRSIYLSLFLTDPLGRPRVFVGLEHYANTLSSTFLQSMGVTLLFVFYTVPVGLLLGLALALLAHQPLRGTRLFQLIFSSPLAVSAAIGSTIWVMLLNPVSGILNYLLGYVGIGRVHWLTDPRWALPAVGMVSIWLRLGFNFVLMLSALQNVPEELLEAAVVDGAGFWAKTRHITLPMISPTLFFAAVVGVIHAFQVFAEIDIMTSGGPSNATNTVVYRIYQVAFRQYEFGAASAQAILLFIVMVILTYLQFRLGERRVHYQ</sequence>
<gene>
    <name evidence="9" type="ORF">J2Z79_003410</name>
</gene>
<feature type="transmembrane region" description="Helical" evidence="7">
    <location>
        <begin position="278"/>
        <end position="298"/>
    </location>
</feature>
<dbReference type="InterPro" id="IPR035906">
    <property type="entry name" value="MetI-like_sf"/>
</dbReference>
<dbReference type="Proteomes" id="UP001519289">
    <property type="component" value="Unassembled WGS sequence"/>
</dbReference>
<organism evidence="9 10">
    <name type="scientific">Symbiobacterium terraclitae</name>
    <dbReference type="NCBI Taxonomy" id="557451"/>
    <lineage>
        <taxon>Bacteria</taxon>
        <taxon>Bacillati</taxon>
        <taxon>Bacillota</taxon>
        <taxon>Clostridia</taxon>
        <taxon>Eubacteriales</taxon>
        <taxon>Symbiobacteriaceae</taxon>
        <taxon>Symbiobacterium</taxon>
    </lineage>
</organism>
<evidence type="ECO:0000256" key="7">
    <source>
        <dbReference type="RuleBase" id="RU363032"/>
    </source>
</evidence>